<keyword evidence="4" id="KW-1003">Cell membrane</keyword>
<dbReference type="NCBIfam" id="TIGR01352">
    <property type="entry name" value="tonB_Cterm"/>
    <property type="match status" value="1"/>
</dbReference>
<feature type="domain" description="TonB C-terminal" evidence="12">
    <location>
        <begin position="210"/>
        <end position="306"/>
    </location>
</feature>
<reference evidence="13 14" key="1">
    <citation type="submission" date="2024-09" db="EMBL/GenBank/DDBJ databases">
        <title>Draft genome sequence of Candidatus Magnetaquicoccaceae bacterium FCR-1.</title>
        <authorList>
            <person name="Shimoshige H."/>
            <person name="Shimamura S."/>
            <person name="Taoka A."/>
            <person name="Kobayashi H."/>
            <person name="Maekawa T."/>
        </authorList>
    </citation>
    <scope>NUCLEOTIDE SEQUENCE [LARGE SCALE GENOMIC DNA]</scope>
    <source>
        <strain evidence="13 14">FCR-1</strain>
    </source>
</reference>
<comment type="similarity">
    <text evidence="2">Belongs to the TonB family.</text>
</comment>
<dbReference type="InterPro" id="IPR037682">
    <property type="entry name" value="TonB_C"/>
</dbReference>
<feature type="region of interest" description="Disordered" evidence="10">
    <location>
        <begin position="69"/>
        <end position="195"/>
    </location>
</feature>
<dbReference type="EMBL" id="BAAFGK010000004">
    <property type="protein sequence ID" value="GAB0056867.1"/>
    <property type="molecule type" value="Genomic_DNA"/>
</dbReference>
<evidence type="ECO:0000313" key="13">
    <source>
        <dbReference type="EMBL" id="GAB0056867.1"/>
    </source>
</evidence>
<dbReference type="PANTHER" id="PTHR33446">
    <property type="entry name" value="PROTEIN TONB-RELATED"/>
    <property type="match status" value="1"/>
</dbReference>
<evidence type="ECO:0000256" key="11">
    <source>
        <dbReference type="SAM" id="Phobius"/>
    </source>
</evidence>
<comment type="subcellular location">
    <subcellularLocation>
        <location evidence="1">Cell inner membrane</location>
        <topology evidence="1">Single-pass membrane protein</topology>
        <orientation evidence="1">Periplasmic side</orientation>
    </subcellularLocation>
</comment>
<evidence type="ECO:0000256" key="3">
    <source>
        <dbReference type="ARBA" id="ARBA00022448"/>
    </source>
</evidence>
<keyword evidence="6 11" id="KW-0812">Transmembrane</keyword>
<dbReference type="InterPro" id="IPR006260">
    <property type="entry name" value="TonB/TolA_C"/>
</dbReference>
<keyword evidence="14" id="KW-1185">Reference proteome</keyword>
<gene>
    <name evidence="13" type="ORF">SIID45300_01182</name>
</gene>
<keyword evidence="9 11" id="KW-0472">Membrane</keyword>
<evidence type="ECO:0000256" key="10">
    <source>
        <dbReference type="SAM" id="MobiDB-lite"/>
    </source>
</evidence>
<evidence type="ECO:0000256" key="1">
    <source>
        <dbReference type="ARBA" id="ARBA00004383"/>
    </source>
</evidence>
<evidence type="ECO:0000256" key="8">
    <source>
        <dbReference type="ARBA" id="ARBA00022989"/>
    </source>
</evidence>
<feature type="compositionally biased region" description="Basic and acidic residues" evidence="10">
    <location>
        <begin position="113"/>
        <end position="147"/>
    </location>
</feature>
<comment type="caution">
    <text evidence="13">The sequence shown here is derived from an EMBL/GenBank/DDBJ whole genome shotgun (WGS) entry which is preliminary data.</text>
</comment>
<keyword evidence="5" id="KW-0997">Cell inner membrane</keyword>
<accession>A0ABQ0C7K5</accession>
<evidence type="ECO:0000256" key="6">
    <source>
        <dbReference type="ARBA" id="ARBA00022692"/>
    </source>
</evidence>
<feature type="compositionally biased region" description="Basic and acidic residues" evidence="10">
    <location>
        <begin position="177"/>
        <end position="195"/>
    </location>
</feature>
<feature type="transmembrane region" description="Helical" evidence="11">
    <location>
        <begin position="25"/>
        <end position="46"/>
    </location>
</feature>
<keyword evidence="7" id="KW-0653">Protein transport</keyword>
<evidence type="ECO:0000256" key="2">
    <source>
        <dbReference type="ARBA" id="ARBA00006555"/>
    </source>
</evidence>
<evidence type="ECO:0000256" key="4">
    <source>
        <dbReference type="ARBA" id="ARBA00022475"/>
    </source>
</evidence>
<evidence type="ECO:0000256" key="9">
    <source>
        <dbReference type="ARBA" id="ARBA00023136"/>
    </source>
</evidence>
<protein>
    <recommendedName>
        <fullName evidence="12">TonB C-terminal domain-containing protein</fullName>
    </recommendedName>
</protein>
<evidence type="ECO:0000256" key="5">
    <source>
        <dbReference type="ARBA" id="ARBA00022519"/>
    </source>
</evidence>
<dbReference type="Pfam" id="PF03544">
    <property type="entry name" value="TonB_C"/>
    <property type="match status" value="1"/>
</dbReference>
<dbReference type="Gene3D" id="3.30.1150.10">
    <property type="match status" value="1"/>
</dbReference>
<dbReference type="Proteomes" id="UP001628193">
    <property type="component" value="Unassembled WGS sequence"/>
</dbReference>
<dbReference type="InterPro" id="IPR051045">
    <property type="entry name" value="TonB-dependent_transducer"/>
</dbReference>
<name>A0ABQ0C7K5_9PROT</name>
<keyword evidence="8 11" id="KW-1133">Transmembrane helix</keyword>
<dbReference type="PROSITE" id="PS52015">
    <property type="entry name" value="TONB_CTD"/>
    <property type="match status" value="1"/>
</dbReference>
<keyword evidence="3" id="KW-0813">Transport</keyword>
<dbReference type="RefSeq" id="WP_420904586.1">
    <property type="nucleotide sequence ID" value="NZ_BAAFGK010000004.1"/>
</dbReference>
<proteinExistence type="inferred from homology"/>
<organism evidence="13 14">
    <name type="scientific">Candidatus Magnetaquiglobus chichijimensis</name>
    <dbReference type="NCBI Taxonomy" id="3141448"/>
    <lineage>
        <taxon>Bacteria</taxon>
        <taxon>Pseudomonadati</taxon>
        <taxon>Pseudomonadota</taxon>
        <taxon>Magnetococcia</taxon>
        <taxon>Magnetococcales</taxon>
        <taxon>Candidatus Magnetaquicoccaceae</taxon>
        <taxon>Candidatus Magnetaquiglobus</taxon>
    </lineage>
</organism>
<dbReference type="SUPFAM" id="SSF74653">
    <property type="entry name" value="TolA/TonB C-terminal domain"/>
    <property type="match status" value="1"/>
</dbReference>
<sequence length="307" mass="34535">MNALQETGSNSGHRVLPSPRYRSPWLALLFSLFVHALFLARIDLLVPKIPQKIDPPAFTVEMIPTPPVKSPLPEPASEPPAPAPLPPEAPPLDPAPLPKPAPAPLPEQARSPSPREGDKPPAKSRERPKPKNEERSRSAERAVDAKPENTAPPVTARSAEEPLARPLNLNPSLSDISRWDRERQRRAREHGVKSREATVNLDNPEPRFTTYFTRLKERIEQGWSYPAAAKRDRLSGTLVMRFTIERSGAITNIRIERPSGEAMLDEAALRAVRQLHPFLPLPEDWDLERLHVQSVFEYIRGGFRMDR</sequence>
<evidence type="ECO:0000313" key="14">
    <source>
        <dbReference type="Proteomes" id="UP001628193"/>
    </source>
</evidence>
<evidence type="ECO:0000259" key="12">
    <source>
        <dbReference type="PROSITE" id="PS52015"/>
    </source>
</evidence>
<feature type="compositionally biased region" description="Pro residues" evidence="10">
    <location>
        <begin position="69"/>
        <end position="105"/>
    </location>
</feature>
<evidence type="ECO:0000256" key="7">
    <source>
        <dbReference type="ARBA" id="ARBA00022927"/>
    </source>
</evidence>